<name>A0A8S5N7J8_9CAUD</name>
<evidence type="ECO:0000313" key="1">
    <source>
        <dbReference type="EMBL" id="DAD90242.1"/>
    </source>
</evidence>
<accession>A0A8S5N7J8</accession>
<protein>
    <submittedName>
        <fullName evidence="1">Uncharacterized protein</fullName>
    </submittedName>
</protein>
<proteinExistence type="predicted"/>
<organism evidence="1">
    <name type="scientific">Myoviridae sp. ct8ME27</name>
    <dbReference type="NCBI Taxonomy" id="2826622"/>
    <lineage>
        <taxon>Viruses</taxon>
        <taxon>Duplodnaviria</taxon>
        <taxon>Heunggongvirae</taxon>
        <taxon>Uroviricota</taxon>
        <taxon>Caudoviricetes</taxon>
    </lineage>
</organism>
<dbReference type="EMBL" id="BK015080">
    <property type="protein sequence ID" value="DAD90242.1"/>
    <property type="molecule type" value="Genomic_DNA"/>
</dbReference>
<reference evidence="1" key="1">
    <citation type="journal article" date="2021" name="Proc. Natl. Acad. Sci. U.S.A.">
        <title>A Catalog of Tens of Thousands of Viruses from Human Metagenomes Reveals Hidden Associations with Chronic Diseases.</title>
        <authorList>
            <person name="Tisza M.J."/>
            <person name="Buck C.B."/>
        </authorList>
    </citation>
    <scope>NUCLEOTIDE SEQUENCE</scope>
    <source>
        <strain evidence="1">Ct8ME27</strain>
    </source>
</reference>
<sequence>MPSGTIPARIFGVTSDVSGLSQGIIANSLTFNDSVETAEARNEKGEIIDIAAYSKATTVDVQGLYTGTGVEAGKTITIGENSYLVTSVSRTESNTTFQEGSVSARRADNAVLHPIAE</sequence>